<dbReference type="InterPro" id="IPR035437">
    <property type="entry name" value="SNase_OB-fold_sf"/>
</dbReference>
<dbReference type="Proteomes" id="UP000295122">
    <property type="component" value="Unassembled WGS sequence"/>
</dbReference>
<dbReference type="RefSeq" id="WP_166652572.1">
    <property type="nucleotide sequence ID" value="NZ_SNZR01000016.1"/>
</dbReference>
<feature type="region of interest" description="Disordered" evidence="1">
    <location>
        <begin position="242"/>
        <end position="282"/>
    </location>
</feature>
<dbReference type="AlphaFoldDB" id="A0A4R7BNH6"/>
<comment type="caution">
    <text evidence="4">The sequence shown here is derived from an EMBL/GenBank/DDBJ whole genome shotgun (WGS) entry which is preliminary data.</text>
</comment>
<feature type="signal peptide" evidence="2">
    <location>
        <begin position="1"/>
        <end position="23"/>
    </location>
</feature>
<sequence length="282" mass="30216">MLLQARALCLVWLALAAAAPANAACEDGIVDGRIARIEVDRIVLEEGEVLRLADIRPADETATARRLAPLRGARVSGTKAGTEDRWGRRAARLVLTEGGTDLAQSLVAEGLAIVDPGEQDGLCRRGLLAVEDDARRRRVGMWESEIPLPAADPAVIASSVGRFALVEGRIVSVGERTRWTYLNFGRDFARDFAVSIPRRRWDEMKRRGLSAAALRGRRVRVRGIVEMRRAPGMEIATADVIEQLEDDAPDTGRKAGRGARPGGARGDDQGAGGSAPAGGGTR</sequence>
<evidence type="ECO:0000259" key="3">
    <source>
        <dbReference type="Pfam" id="PF00565"/>
    </source>
</evidence>
<organism evidence="4 5">
    <name type="scientific">Enterovirga rhinocerotis</name>
    <dbReference type="NCBI Taxonomy" id="1339210"/>
    <lineage>
        <taxon>Bacteria</taxon>
        <taxon>Pseudomonadati</taxon>
        <taxon>Pseudomonadota</taxon>
        <taxon>Alphaproteobacteria</taxon>
        <taxon>Hyphomicrobiales</taxon>
        <taxon>Methylobacteriaceae</taxon>
        <taxon>Enterovirga</taxon>
    </lineage>
</organism>
<evidence type="ECO:0000256" key="2">
    <source>
        <dbReference type="SAM" id="SignalP"/>
    </source>
</evidence>
<proteinExistence type="predicted"/>
<reference evidence="4 5" key="1">
    <citation type="submission" date="2019-03" db="EMBL/GenBank/DDBJ databases">
        <title>Genomic Encyclopedia of Type Strains, Phase IV (KMG-IV): sequencing the most valuable type-strain genomes for metagenomic binning, comparative biology and taxonomic classification.</title>
        <authorList>
            <person name="Goeker M."/>
        </authorList>
    </citation>
    <scope>NUCLEOTIDE SEQUENCE [LARGE SCALE GENOMIC DNA]</scope>
    <source>
        <strain evidence="4 5">DSM 25903</strain>
    </source>
</reference>
<evidence type="ECO:0000313" key="5">
    <source>
        <dbReference type="Proteomes" id="UP000295122"/>
    </source>
</evidence>
<dbReference type="EMBL" id="SNZR01000016">
    <property type="protein sequence ID" value="TDR87064.1"/>
    <property type="molecule type" value="Genomic_DNA"/>
</dbReference>
<accession>A0A4R7BNH6</accession>
<dbReference type="Gene3D" id="2.40.50.90">
    <property type="match status" value="1"/>
</dbReference>
<evidence type="ECO:0000313" key="4">
    <source>
        <dbReference type="EMBL" id="TDR87064.1"/>
    </source>
</evidence>
<dbReference type="Pfam" id="PF00565">
    <property type="entry name" value="SNase"/>
    <property type="match status" value="1"/>
</dbReference>
<dbReference type="InterPro" id="IPR016071">
    <property type="entry name" value="Staphylococal_nuclease_OB-fold"/>
</dbReference>
<feature type="compositionally biased region" description="Gly residues" evidence="1">
    <location>
        <begin position="259"/>
        <end position="282"/>
    </location>
</feature>
<feature type="domain" description="TNase-like" evidence="3">
    <location>
        <begin position="81"/>
        <end position="143"/>
    </location>
</feature>
<protein>
    <submittedName>
        <fullName evidence="4">Nuclease-like protein</fullName>
    </submittedName>
</protein>
<gene>
    <name evidence="4" type="ORF">EV668_4142</name>
</gene>
<keyword evidence="2" id="KW-0732">Signal</keyword>
<dbReference type="SUPFAM" id="SSF50199">
    <property type="entry name" value="Staphylococcal nuclease"/>
    <property type="match status" value="1"/>
</dbReference>
<feature type="chain" id="PRO_5020945155" evidence="2">
    <location>
        <begin position="24"/>
        <end position="282"/>
    </location>
</feature>
<evidence type="ECO:0000256" key="1">
    <source>
        <dbReference type="SAM" id="MobiDB-lite"/>
    </source>
</evidence>
<keyword evidence="5" id="KW-1185">Reference proteome</keyword>
<name>A0A4R7BNH6_9HYPH</name>